<name>A0A4Q9VW06_9HYPH</name>
<dbReference type="PANTHER" id="PTHR34300">
    <property type="entry name" value="QUEUOSINE PRECURSOR TRANSPORTER-RELATED"/>
    <property type="match status" value="1"/>
</dbReference>
<comment type="caution">
    <text evidence="2">The sequence shown here is derived from an EMBL/GenBank/DDBJ whole genome shotgun (WGS) entry which is preliminary data.</text>
</comment>
<evidence type="ECO:0000313" key="3">
    <source>
        <dbReference type="Proteomes" id="UP000292781"/>
    </source>
</evidence>
<keyword evidence="1" id="KW-0812">Transmembrane</keyword>
<proteinExistence type="predicted"/>
<dbReference type="Pfam" id="PF02592">
    <property type="entry name" value="Vut_1"/>
    <property type="match status" value="2"/>
</dbReference>
<evidence type="ECO:0000256" key="1">
    <source>
        <dbReference type="SAM" id="Phobius"/>
    </source>
</evidence>
<sequence>MVVVVVASNVLVQYPVEARIGSLDLADLLTWGAFSYPAAFLVTDLTNRRFGVGVARRVVVAGFAVAIVLSMALAGPRIAVASASAFLIGQLLDVTVFDRLRRAVGWWKAPFVGSLLGSATDTAVFFSLAFASLFQVLGAADAFAGETAPLFGLMAAEAPRWISWAIADFTVKLGFAALFLVPYRLLMNVLWPIADRSAAA</sequence>
<dbReference type="Proteomes" id="UP000292781">
    <property type="component" value="Unassembled WGS sequence"/>
</dbReference>
<keyword evidence="1" id="KW-1133">Transmembrane helix</keyword>
<reference evidence="2 3" key="1">
    <citation type="submission" date="2019-02" db="EMBL/GenBank/DDBJ databases">
        <title>Siculibacillus lacustris gen. nov., sp. nov., a new rosette-forming bacterium isolated from a freshwater crater lake (Lake St. Ana, Romania).</title>
        <authorList>
            <person name="Felfoldi T."/>
            <person name="Marton Z."/>
            <person name="Szabo A."/>
            <person name="Mentes A."/>
            <person name="Boka K."/>
            <person name="Marialigeti K."/>
            <person name="Mathe I."/>
            <person name="Koncz M."/>
            <person name="Schumann P."/>
            <person name="Toth E."/>
        </authorList>
    </citation>
    <scope>NUCLEOTIDE SEQUENCE [LARGE SCALE GENOMIC DNA]</scope>
    <source>
        <strain evidence="2 3">SA-279</strain>
    </source>
</reference>
<keyword evidence="1" id="KW-0472">Membrane</keyword>
<feature type="transmembrane region" description="Helical" evidence="1">
    <location>
        <begin position="109"/>
        <end position="134"/>
    </location>
</feature>
<dbReference type="AlphaFoldDB" id="A0A4Q9VW06"/>
<accession>A0A4Q9VW06</accession>
<dbReference type="EMBL" id="SJFN01000004">
    <property type="protein sequence ID" value="TBW40466.1"/>
    <property type="molecule type" value="Genomic_DNA"/>
</dbReference>
<protein>
    <submittedName>
        <fullName evidence="2">VUT family protein</fullName>
    </submittedName>
</protein>
<dbReference type="PANTHER" id="PTHR34300:SF1">
    <property type="entry name" value="QUEUOSINE PRECURSOR TRANSPORTER"/>
    <property type="match status" value="1"/>
</dbReference>
<dbReference type="InterPro" id="IPR003744">
    <property type="entry name" value="YhhQ"/>
</dbReference>
<dbReference type="OrthoDB" id="7065604at2"/>
<feature type="transmembrane region" description="Helical" evidence="1">
    <location>
        <begin position="54"/>
        <end position="72"/>
    </location>
</feature>
<dbReference type="RefSeq" id="WP_131306669.1">
    <property type="nucleotide sequence ID" value="NZ_SJFN01000004.1"/>
</dbReference>
<feature type="transmembrane region" description="Helical" evidence="1">
    <location>
        <begin position="161"/>
        <end position="181"/>
    </location>
</feature>
<evidence type="ECO:0000313" key="2">
    <source>
        <dbReference type="EMBL" id="TBW40466.1"/>
    </source>
</evidence>
<gene>
    <name evidence="2" type="ORF">EYW49_04310</name>
</gene>
<keyword evidence="3" id="KW-1185">Reference proteome</keyword>
<organism evidence="2 3">
    <name type="scientific">Siculibacillus lacustris</name>
    <dbReference type="NCBI Taxonomy" id="1549641"/>
    <lineage>
        <taxon>Bacteria</taxon>
        <taxon>Pseudomonadati</taxon>
        <taxon>Pseudomonadota</taxon>
        <taxon>Alphaproteobacteria</taxon>
        <taxon>Hyphomicrobiales</taxon>
        <taxon>Ancalomicrobiaceae</taxon>
        <taxon>Siculibacillus</taxon>
    </lineage>
</organism>